<sequence>MFELQVLSSQKEIDDRSIHIFSAAEIRNRVKQEYIEYFQWNELGIRFLFFTKLLEEVVVDQRDIIRKEFSSNSSVNRMRIYIENIKVLEDMDSGLPEFLCFLIPKILPLKFVSYRDSWGRVQKTARAASLVGRGEQMFATYSAWDPGYAWAELNPILSQQFRDFLNNLSRYNFFLTIALVYSSAIPHPNPPDDYRGVVPANSLRHYAGLPTKDVLKFLRYRFWFGLAGKKQILLVKMAMELTIRSIQIFLGDSAASIAQGKGWPKVKPYMPQGFRLVQFLLELRSESVESRIWRHLGLEEPE</sequence>
<protein>
    <submittedName>
        <fullName evidence="1">Uncharacterized protein</fullName>
    </submittedName>
</protein>
<accession>A0A3N4HHW6</accession>
<name>A0A3N4HHW6_ASCIM</name>
<gene>
    <name evidence="1" type="ORF">BJ508DRAFT_314569</name>
</gene>
<organism evidence="1 2">
    <name type="scientific">Ascobolus immersus RN42</name>
    <dbReference type="NCBI Taxonomy" id="1160509"/>
    <lineage>
        <taxon>Eukaryota</taxon>
        <taxon>Fungi</taxon>
        <taxon>Dikarya</taxon>
        <taxon>Ascomycota</taxon>
        <taxon>Pezizomycotina</taxon>
        <taxon>Pezizomycetes</taxon>
        <taxon>Pezizales</taxon>
        <taxon>Ascobolaceae</taxon>
        <taxon>Ascobolus</taxon>
    </lineage>
</organism>
<proteinExistence type="predicted"/>
<evidence type="ECO:0000313" key="2">
    <source>
        <dbReference type="Proteomes" id="UP000275078"/>
    </source>
</evidence>
<dbReference type="Proteomes" id="UP000275078">
    <property type="component" value="Unassembled WGS sequence"/>
</dbReference>
<keyword evidence="2" id="KW-1185">Reference proteome</keyword>
<dbReference type="AlphaFoldDB" id="A0A3N4HHW6"/>
<reference evidence="1 2" key="1">
    <citation type="journal article" date="2018" name="Nat. Ecol. Evol.">
        <title>Pezizomycetes genomes reveal the molecular basis of ectomycorrhizal truffle lifestyle.</title>
        <authorList>
            <person name="Murat C."/>
            <person name="Payen T."/>
            <person name="Noel B."/>
            <person name="Kuo A."/>
            <person name="Morin E."/>
            <person name="Chen J."/>
            <person name="Kohler A."/>
            <person name="Krizsan K."/>
            <person name="Balestrini R."/>
            <person name="Da Silva C."/>
            <person name="Montanini B."/>
            <person name="Hainaut M."/>
            <person name="Levati E."/>
            <person name="Barry K.W."/>
            <person name="Belfiori B."/>
            <person name="Cichocki N."/>
            <person name="Clum A."/>
            <person name="Dockter R.B."/>
            <person name="Fauchery L."/>
            <person name="Guy J."/>
            <person name="Iotti M."/>
            <person name="Le Tacon F."/>
            <person name="Lindquist E.A."/>
            <person name="Lipzen A."/>
            <person name="Malagnac F."/>
            <person name="Mello A."/>
            <person name="Molinier V."/>
            <person name="Miyauchi S."/>
            <person name="Poulain J."/>
            <person name="Riccioni C."/>
            <person name="Rubini A."/>
            <person name="Sitrit Y."/>
            <person name="Splivallo R."/>
            <person name="Traeger S."/>
            <person name="Wang M."/>
            <person name="Zifcakova L."/>
            <person name="Wipf D."/>
            <person name="Zambonelli A."/>
            <person name="Paolocci F."/>
            <person name="Nowrousian M."/>
            <person name="Ottonello S."/>
            <person name="Baldrian P."/>
            <person name="Spatafora J.W."/>
            <person name="Henrissat B."/>
            <person name="Nagy L.G."/>
            <person name="Aury J.M."/>
            <person name="Wincker P."/>
            <person name="Grigoriev I.V."/>
            <person name="Bonfante P."/>
            <person name="Martin F.M."/>
        </authorList>
    </citation>
    <scope>NUCLEOTIDE SEQUENCE [LARGE SCALE GENOMIC DNA]</scope>
    <source>
        <strain evidence="1 2">RN42</strain>
    </source>
</reference>
<evidence type="ECO:0000313" key="1">
    <source>
        <dbReference type="EMBL" id="RPA72606.1"/>
    </source>
</evidence>
<dbReference type="EMBL" id="ML119854">
    <property type="protein sequence ID" value="RPA72606.1"/>
    <property type="molecule type" value="Genomic_DNA"/>
</dbReference>